<proteinExistence type="predicted"/>
<sequence>MFGKLFGQLAVPFLLASTVRQEKPFAPSSIQEIRSSMDQMYQDLVDNPGNRTQQISPTLQFSYVSPPINGQSTWRGSSSRHGETTDADNNDSDNNKPIAIYLPGLDGTGITAFTHQFDDLANTFELWRLIIDVTDRSEFRQILEAVVSFIDEQFLQQHPQDNREIVLIGESFGGVLASAVALKFQARQEQPRKMDGLVLVNPATAFEDTNWDTIVPLLASLQYLSNDNNSSTPTPYSLAGGMALSYLIPDNNQLRRIVDILVNAVGIPLNNNNTGNDDEEPMQDAMLGMLEILEERLPAGTLQHRVNQWLVVGTSLVNARLQDLQTPTLVVAGDQDRIMPSVKEVERLTKVMPSCEKLLVRGRGHFVLDENVNLTEAILYSKIDPLQWRTHNDDNDKTTPTSRGEATTRSRSNNNNKKPSYDPIMDWTLPPQKEVDAVFESQVKPLRNIHSPVFLSTDANGKRWRGLAKIPSPANHGPILFVANHQFFGLDLNLIIAELLEERNLICRGMAHPFVFNQTKEFPELRGRTPGLLSSNGPAGGINSFTNFQKFGAVPVTPRNYYKLMQSGQNALLFPGGVKDVWQTDPSYPLLWPEKTDFVRTAARFNATIVPLSAVGMLESARVVVKDLRTVPFLGGRIPEGGGMMPAARFDAPKGEMDPLPPVALPGMPQRNYFVFGKPFSTGNIDPKDKEACSDLYKQVVAETRRGIDDIFHARKKDPFSDTPSRIAYEQITRKQAPTFGLDVVNRERL</sequence>
<name>A0A9N8HKA5_9STRA</name>
<feature type="chain" id="PRO_5040171010" description="AB hydrolase-1 domain-containing protein" evidence="2">
    <location>
        <begin position="22"/>
        <end position="750"/>
    </location>
</feature>
<dbReference type="GO" id="GO:0016020">
    <property type="term" value="C:membrane"/>
    <property type="evidence" value="ECO:0007669"/>
    <property type="project" value="TreeGrafter"/>
</dbReference>
<feature type="region of interest" description="Disordered" evidence="1">
    <location>
        <begin position="70"/>
        <end position="95"/>
    </location>
</feature>
<accession>A0A9N8HKA5</accession>
<dbReference type="PANTHER" id="PTHR22753:SF14">
    <property type="entry name" value="MONOACYLGLYCEROL_DIACYLGLYCEROL O-ACYLTRANSFERASE"/>
    <property type="match status" value="1"/>
</dbReference>
<dbReference type="SUPFAM" id="SSF53474">
    <property type="entry name" value="alpha/beta-Hydrolases"/>
    <property type="match status" value="1"/>
</dbReference>
<feature type="domain" description="AB hydrolase-1" evidence="3">
    <location>
        <begin position="145"/>
        <end position="371"/>
    </location>
</feature>
<dbReference type="EMBL" id="CAICTM010000717">
    <property type="protein sequence ID" value="CAB9515470.1"/>
    <property type="molecule type" value="Genomic_DNA"/>
</dbReference>
<keyword evidence="5" id="KW-1185">Reference proteome</keyword>
<comment type="caution">
    <text evidence="4">The sequence shown here is derived from an EMBL/GenBank/DDBJ whole genome shotgun (WGS) entry which is preliminary data.</text>
</comment>
<feature type="signal peptide" evidence="2">
    <location>
        <begin position="1"/>
        <end position="21"/>
    </location>
</feature>
<dbReference type="InterPro" id="IPR000073">
    <property type="entry name" value="AB_hydrolase_1"/>
</dbReference>
<dbReference type="Gene3D" id="3.40.50.1820">
    <property type="entry name" value="alpha/beta hydrolase"/>
    <property type="match status" value="1"/>
</dbReference>
<dbReference type="OrthoDB" id="44277at2759"/>
<feature type="compositionally biased region" description="Polar residues" evidence="1">
    <location>
        <begin position="70"/>
        <end position="79"/>
    </location>
</feature>
<dbReference type="Proteomes" id="UP001153069">
    <property type="component" value="Unassembled WGS sequence"/>
</dbReference>
<protein>
    <recommendedName>
        <fullName evidence="3">AB hydrolase-1 domain-containing protein</fullName>
    </recommendedName>
</protein>
<gene>
    <name evidence="4" type="ORF">SEMRO_718_G192140.1</name>
</gene>
<evidence type="ECO:0000313" key="5">
    <source>
        <dbReference type="Proteomes" id="UP001153069"/>
    </source>
</evidence>
<evidence type="ECO:0000313" key="4">
    <source>
        <dbReference type="EMBL" id="CAB9515470.1"/>
    </source>
</evidence>
<evidence type="ECO:0000256" key="1">
    <source>
        <dbReference type="SAM" id="MobiDB-lite"/>
    </source>
</evidence>
<evidence type="ECO:0000256" key="2">
    <source>
        <dbReference type="SAM" id="SignalP"/>
    </source>
</evidence>
<dbReference type="Pfam" id="PF00561">
    <property type="entry name" value="Abhydrolase_1"/>
    <property type="match status" value="1"/>
</dbReference>
<feature type="region of interest" description="Disordered" evidence="1">
    <location>
        <begin position="389"/>
        <end position="425"/>
    </location>
</feature>
<reference evidence="4" key="1">
    <citation type="submission" date="2020-06" db="EMBL/GenBank/DDBJ databases">
        <authorList>
            <consortium name="Plant Systems Biology data submission"/>
        </authorList>
    </citation>
    <scope>NUCLEOTIDE SEQUENCE</scope>
    <source>
        <strain evidence="4">D6</strain>
    </source>
</reference>
<dbReference type="PANTHER" id="PTHR22753">
    <property type="entry name" value="TRANSMEMBRANE PROTEIN 68"/>
    <property type="match status" value="1"/>
</dbReference>
<keyword evidence="2" id="KW-0732">Signal</keyword>
<feature type="compositionally biased region" description="Low complexity" evidence="1">
    <location>
        <begin position="407"/>
        <end position="418"/>
    </location>
</feature>
<organism evidence="4 5">
    <name type="scientific">Seminavis robusta</name>
    <dbReference type="NCBI Taxonomy" id="568900"/>
    <lineage>
        <taxon>Eukaryota</taxon>
        <taxon>Sar</taxon>
        <taxon>Stramenopiles</taxon>
        <taxon>Ochrophyta</taxon>
        <taxon>Bacillariophyta</taxon>
        <taxon>Bacillariophyceae</taxon>
        <taxon>Bacillariophycidae</taxon>
        <taxon>Naviculales</taxon>
        <taxon>Naviculaceae</taxon>
        <taxon>Seminavis</taxon>
    </lineage>
</organism>
<evidence type="ECO:0000259" key="3">
    <source>
        <dbReference type="Pfam" id="PF00561"/>
    </source>
</evidence>
<dbReference type="InterPro" id="IPR029058">
    <property type="entry name" value="AB_hydrolase_fold"/>
</dbReference>
<dbReference type="AlphaFoldDB" id="A0A9N8HKA5"/>